<dbReference type="Gene3D" id="3.30.565.40">
    <property type="entry name" value="Fervidobacterium nodosum Rt17-B1 like"/>
    <property type="match status" value="1"/>
</dbReference>
<dbReference type="EMBL" id="MSLT01000023">
    <property type="protein sequence ID" value="OUD12346.1"/>
    <property type="molecule type" value="Genomic_DNA"/>
</dbReference>
<dbReference type="OrthoDB" id="7543403at2"/>
<comment type="caution">
    <text evidence="2">The sequence shown here is derived from an EMBL/GenBank/DDBJ whole genome shotgun (WGS) entry which is preliminary data.</text>
</comment>
<accession>A0A251X4M4</accession>
<keyword evidence="3" id="KW-1185">Reference proteome</keyword>
<feature type="chain" id="PRO_5013146242" description="DUF3298 domain-containing protein" evidence="1">
    <location>
        <begin position="19"/>
        <end position="246"/>
    </location>
</feature>
<evidence type="ECO:0000313" key="3">
    <source>
        <dbReference type="Proteomes" id="UP000194798"/>
    </source>
</evidence>
<protein>
    <recommendedName>
        <fullName evidence="4">DUF3298 domain-containing protein</fullName>
    </recommendedName>
</protein>
<gene>
    <name evidence="2" type="ORF">TPSD3_14635</name>
</gene>
<keyword evidence="1" id="KW-0732">Signal</keyword>
<name>A0A251X4M4_9GAMM</name>
<feature type="signal peptide" evidence="1">
    <location>
        <begin position="1"/>
        <end position="18"/>
    </location>
</feature>
<evidence type="ECO:0000313" key="2">
    <source>
        <dbReference type="EMBL" id="OUD12346.1"/>
    </source>
</evidence>
<proteinExistence type="predicted"/>
<dbReference type="Proteomes" id="UP000194798">
    <property type="component" value="Unassembled WGS sequence"/>
</dbReference>
<dbReference type="RefSeq" id="WP_086489295.1">
    <property type="nucleotide sequence ID" value="NZ_MSLT01000023.1"/>
</dbReference>
<evidence type="ECO:0008006" key="4">
    <source>
        <dbReference type="Google" id="ProtNLM"/>
    </source>
</evidence>
<reference evidence="2 3" key="1">
    <citation type="submission" date="2016-12" db="EMBL/GenBank/DDBJ databases">
        <title>Thioflexothrix psekupsii D3 genome sequencing and assembly.</title>
        <authorList>
            <person name="Fomenkov A."/>
            <person name="Vincze T."/>
            <person name="Grabovich M."/>
            <person name="Anton B.P."/>
            <person name="Dubinina G."/>
            <person name="Orlova M."/>
            <person name="Belousova E."/>
            <person name="Roberts R.J."/>
        </authorList>
    </citation>
    <scope>NUCLEOTIDE SEQUENCE [LARGE SCALE GENOMIC DNA]</scope>
    <source>
        <strain evidence="2">D3</strain>
    </source>
</reference>
<sequence length="246" mass="27830">MRLLLIISLLFSALNSYAQSAAIDTLEVKNYRFPVIELEDAAVAEKINQSLVKEVLLPILENAPAENATAASLLQTIFDEALLTSNPELAEYSGIDYHLTYHDNGLLSLMLTVEYMGAYPSQHIEYLNFDLSDGRLLTKEDFLAANQIKPFQKELGKFVTRRIKERAKEVASDFGDTPKAFISTVNEAIDPDYLKRFQITTKGVIFYVDYGLPHALKALEPENDYLFLYKNLKPFLDSEGVLKFVF</sequence>
<organism evidence="2 3">
    <name type="scientific">Thioflexithrix psekupsensis</name>
    <dbReference type="NCBI Taxonomy" id="1570016"/>
    <lineage>
        <taxon>Bacteria</taxon>
        <taxon>Pseudomonadati</taxon>
        <taxon>Pseudomonadota</taxon>
        <taxon>Gammaproteobacteria</taxon>
        <taxon>Thiotrichales</taxon>
        <taxon>Thioflexithrix</taxon>
    </lineage>
</organism>
<evidence type="ECO:0000256" key="1">
    <source>
        <dbReference type="SAM" id="SignalP"/>
    </source>
</evidence>
<dbReference type="AlphaFoldDB" id="A0A251X4M4"/>